<dbReference type="EMBL" id="AP035888">
    <property type="protein sequence ID" value="BFP68211.1"/>
    <property type="molecule type" value="Genomic_DNA"/>
</dbReference>
<organism evidence="1">
    <name type="scientific">Tenacibaculum sp. Pbs-1</name>
    <dbReference type="NCBI Taxonomy" id="3238748"/>
    <lineage>
        <taxon>Bacteria</taxon>
        <taxon>Pseudomonadati</taxon>
        <taxon>Bacteroidota</taxon>
        <taxon>Flavobacteriia</taxon>
        <taxon>Flavobacteriales</taxon>
        <taxon>Flavobacteriaceae</taxon>
        <taxon>Tenacibaculum</taxon>
    </lineage>
</organism>
<reference evidence="1" key="1">
    <citation type="submission" date="2024-08" db="EMBL/GenBank/DDBJ databases">
        <title>Whole genome sequence of Tenacibaculum sp. strain pbs-1 associated with black-spot shell disease in Akoya pearl oysters.</title>
        <authorList>
            <person name="Sakatoku A."/>
            <person name="Suzuki T."/>
            <person name="Hatano K."/>
            <person name="Seki M."/>
            <person name="Tanaka D."/>
            <person name="Nakamura S."/>
            <person name="Suzuki N."/>
            <person name="Isshiki T."/>
        </authorList>
    </citation>
    <scope>NUCLEOTIDE SEQUENCE</scope>
    <source>
        <strain evidence="1">Pbs-1</strain>
    </source>
</reference>
<sequence>MNDMQKAMQRLLNARNFIYLVIYLFINGCATVKNYDESSHLYQQKKFKSKSGFSSIVINTFYDDKSKTKVLAAATANGIYFPSEYQDEKILPIVIKTIPDNKYKIKVFSPGLLPLKIESLKINKEDSIVINAYLKEDKRPIVD</sequence>
<evidence type="ECO:0008006" key="2">
    <source>
        <dbReference type="Google" id="ProtNLM"/>
    </source>
</evidence>
<evidence type="ECO:0000313" key="1">
    <source>
        <dbReference type="EMBL" id="BFP68211.1"/>
    </source>
</evidence>
<dbReference type="AlphaFoldDB" id="A0AB33L0E9"/>
<accession>A0AB33L0E9</accession>
<proteinExistence type="predicted"/>
<name>A0AB33L0E9_9FLAO</name>
<gene>
    <name evidence="1" type="ORF">Pbs1_15540</name>
</gene>
<protein>
    <recommendedName>
        <fullName evidence="2">Lipoprotein</fullName>
    </recommendedName>
</protein>